<evidence type="ECO:0000256" key="1">
    <source>
        <dbReference type="SAM" id="MobiDB-lite"/>
    </source>
</evidence>
<evidence type="ECO:0000313" key="2">
    <source>
        <dbReference type="EMBL" id="EWC64332.1"/>
    </source>
</evidence>
<name>W7J5K8_9PSEU</name>
<protein>
    <submittedName>
        <fullName evidence="2">Regulatory protein</fullName>
    </submittedName>
</protein>
<dbReference type="OrthoDB" id="3213425at2"/>
<dbReference type="AlphaFoldDB" id="W7J5K8"/>
<dbReference type="eggNOG" id="COG0457">
    <property type="taxonomic scope" value="Bacteria"/>
</dbReference>
<reference evidence="2 3" key="1">
    <citation type="journal article" date="2014" name="Genome Announc.">
        <title>Draft Genome Sequence of the Antitrypanosomally Active Sponge-Associated Bacterium Actinokineospora sp. Strain EG49.</title>
        <authorList>
            <person name="Harjes J."/>
            <person name="Ryu T."/>
            <person name="Abdelmohsen U.R."/>
            <person name="Moitinho-Silva L."/>
            <person name="Horn H."/>
            <person name="Ravasi T."/>
            <person name="Hentschel U."/>
        </authorList>
    </citation>
    <scope>NUCLEOTIDE SEQUENCE [LARGE SCALE GENOMIC DNA]</scope>
    <source>
        <strain evidence="2 3">EG49</strain>
    </source>
</reference>
<dbReference type="STRING" id="909613.UO65_0342"/>
<accession>W7J5K8</accession>
<feature type="region of interest" description="Disordered" evidence="1">
    <location>
        <begin position="297"/>
        <end position="321"/>
    </location>
</feature>
<dbReference type="EMBL" id="AYXG01000014">
    <property type="protein sequence ID" value="EWC64332.1"/>
    <property type="molecule type" value="Genomic_DNA"/>
</dbReference>
<dbReference type="SUPFAM" id="SSF48452">
    <property type="entry name" value="TPR-like"/>
    <property type="match status" value="1"/>
</dbReference>
<dbReference type="InterPro" id="IPR011990">
    <property type="entry name" value="TPR-like_helical_dom_sf"/>
</dbReference>
<sequence>MTSGHHPNGRLRDLMAESGWTGEALARAVNTAGGRTGLRLRYRRDAVSRWLAGMRPRPPVPDLVAEVLSRRAGRRVTAQEAGLVAAETGARSPHWWQVVPVGALFDAGVGAYSVAALAVPPWTAHPVEPPAADPRTGPRVGAGEVAAARLMARLFADADTAFGGGHSRHTLASYLSATVAPWLRADATPAVRQALLSTAAGLATLCGAMAVDDRANACAQRHYLAALRLSAEAGNAPAHAVALRGLAEQARLLGHAHHADRLAEAAVRTAGDDAHPRLAASLHGELAASAAAADRGQRAARHLTAAHRALERDTGSDAPPSDLLLPGTRGHHWAVLAQHRAEVAACAADRPAAINALRASLRHRPTPERRARALTLARLGELHLAEGQVEDACRAWGRFLDDHPALTSARADAASDALRTHLRAHLSVPAARALWTRTTTGAAAGAGA</sequence>
<organism evidence="2 3">
    <name type="scientific">Actinokineospora spheciospongiae</name>
    <dbReference type="NCBI Taxonomy" id="909613"/>
    <lineage>
        <taxon>Bacteria</taxon>
        <taxon>Bacillati</taxon>
        <taxon>Actinomycetota</taxon>
        <taxon>Actinomycetes</taxon>
        <taxon>Pseudonocardiales</taxon>
        <taxon>Pseudonocardiaceae</taxon>
        <taxon>Actinokineospora</taxon>
    </lineage>
</organism>
<proteinExistence type="predicted"/>
<gene>
    <name evidence="2" type="ORF">UO65_0342</name>
</gene>
<comment type="caution">
    <text evidence="2">The sequence shown here is derived from an EMBL/GenBank/DDBJ whole genome shotgun (WGS) entry which is preliminary data.</text>
</comment>
<evidence type="ECO:0000313" key="3">
    <source>
        <dbReference type="Proteomes" id="UP000019277"/>
    </source>
</evidence>
<dbReference type="Proteomes" id="UP000019277">
    <property type="component" value="Unassembled WGS sequence"/>
</dbReference>
<keyword evidence="3" id="KW-1185">Reference proteome</keyword>
<dbReference type="RefSeq" id="WP_052020446.1">
    <property type="nucleotide sequence ID" value="NZ_AYXG01000014.1"/>
</dbReference>
<accession>A0A8E2X3R4</accession>